<name>A0ABP8LTK4_9BACT</name>
<evidence type="ECO:0000313" key="1">
    <source>
        <dbReference type="EMBL" id="GAA4435033.1"/>
    </source>
</evidence>
<protein>
    <submittedName>
        <fullName evidence="1">Uncharacterized protein</fullName>
    </submittedName>
</protein>
<gene>
    <name evidence="1" type="ORF">GCM10023091_10820</name>
</gene>
<proteinExistence type="predicted"/>
<dbReference type="EMBL" id="BAABEY010000011">
    <property type="protein sequence ID" value="GAA4435033.1"/>
    <property type="molecule type" value="Genomic_DNA"/>
</dbReference>
<organism evidence="1 2">
    <name type="scientific">Ravibacter arvi</name>
    <dbReference type="NCBI Taxonomy" id="2051041"/>
    <lineage>
        <taxon>Bacteria</taxon>
        <taxon>Pseudomonadati</taxon>
        <taxon>Bacteroidota</taxon>
        <taxon>Cytophagia</taxon>
        <taxon>Cytophagales</taxon>
        <taxon>Spirosomataceae</taxon>
        <taxon>Ravibacter</taxon>
    </lineage>
</organism>
<dbReference type="RefSeq" id="WP_345027063.1">
    <property type="nucleotide sequence ID" value="NZ_BAABEY010000011.1"/>
</dbReference>
<sequence>MAVTKLKRKGLRNKLNAKARVTSIKDLLRKPDIRNVDVDAIKASFGEKAEA</sequence>
<keyword evidence="2" id="KW-1185">Reference proteome</keyword>
<evidence type="ECO:0000313" key="2">
    <source>
        <dbReference type="Proteomes" id="UP001501508"/>
    </source>
</evidence>
<reference evidence="2" key="1">
    <citation type="journal article" date="2019" name="Int. J. Syst. Evol. Microbiol.">
        <title>The Global Catalogue of Microorganisms (GCM) 10K type strain sequencing project: providing services to taxonomists for standard genome sequencing and annotation.</title>
        <authorList>
            <consortium name="The Broad Institute Genomics Platform"/>
            <consortium name="The Broad Institute Genome Sequencing Center for Infectious Disease"/>
            <person name="Wu L."/>
            <person name="Ma J."/>
        </authorList>
    </citation>
    <scope>NUCLEOTIDE SEQUENCE [LARGE SCALE GENOMIC DNA]</scope>
    <source>
        <strain evidence="2">JCM 31920</strain>
    </source>
</reference>
<comment type="caution">
    <text evidence="1">The sequence shown here is derived from an EMBL/GenBank/DDBJ whole genome shotgun (WGS) entry which is preliminary data.</text>
</comment>
<accession>A0ABP8LTK4</accession>
<dbReference type="Proteomes" id="UP001501508">
    <property type="component" value="Unassembled WGS sequence"/>
</dbReference>